<dbReference type="RefSeq" id="WP_289824654.1">
    <property type="nucleotide sequence ID" value="NZ_JAUEIE010000002.1"/>
</dbReference>
<feature type="domain" description="Calcineurin-like phosphoesterase N-terminal" evidence="4">
    <location>
        <begin position="31"/>
        <end position="105"/>
    </location>
</feature>
<protein>
    <submittedName>
        <fullName evidence="6">Calcineurin-like phosphoesterase family protein</fullName>
    </submittedName>
</protein>
<evidence type="ECO:0000313" key="8">
    <source>
        <dbReference type="Proteomes" id="UP001168478"/>
    </source>
</evidence>
<evidence type="ECO:0000313" key="6">
    <source>
        <dbReference type="EMBL" id="MDN0024669.1"/>
    </source>
</evidence>
<dbReference type="InterPro" id="IPR004843">
    <property type="entry name" value="Calcineurin-like_PHP"/>
</dbReference>
<dbReference type="InterPro" id="IPR029052">
    <property type="entry name" value="Metallo-depent_PP-like"/>
</dbReference>
<feature type="domain" description="Calcineurin-like phosphoesterase C-terminal" evidence="3">
    <location>
        <begin position="332"/>
        <end position="470"/>
    </location>
</feature>
<feature type="domain" description="Calcineurin-like phosphoesterase" evidence="2">
    <location>
        <begin position="151"/>
        <end position="319"/>
    </location>
</feature>
<sequence length="504" mass="57481">MKEKLLLYLFLTVGLMSMKAGDTTSVSITGYVKDEAGRGIKGVVVNNGINFTTTDRKGAWTLPTDTLACRFISISTPSGYALPAANGLAHGFYKEVRAAMSDEQNVFVLHRREKPATRFHYIAISDPQVRTHDDMKRWTTETMRDIMHSADSLRRTGEVVAVTLGDLVFDNMTFLSKFATTMLNDRMTVFQCIGNHDFNKAYAGAANMQPGATRYAEQNFCRQFGPLNYSFNIGKAHVVTINNISYRGSHKYEETIMPADMEWLKKDLSYVPDSALILINMHAPAWNTNEKQDNITNAEELKEVLAGRNVHVFCGHTHFYENVEVTERLYQHNIGAACGAWWTSNMNRCGAPNGYLIADISGTAIKWSYKATNRPTDYQMRLYKPGEFRTQSKYVVANIWDWDPHCRVAWYQDGKYMGRMEQTSDDDEMFMRTKPLPAQMCKTGHLFRAKPNGRYKTIKVVFTNRFGRKYSQTIVNEGRRPAITDYDIKQKKPVNAGTRPYKKY</sequence>
<dbReference type="InterPro" id="IPR032285">
    <property type="entry name" value="Metallophos_N"/>
</dbReference>
<name>A0AAW7JFP4_9BACT</name>
<dbReference type="Proteomes" id="UP001167831">
    <property type="component" value="Unassembled WGS sequence"/>
</dbReference>
<feature type="signal peptide" evidence="1">
    <location>
        <begin position="1"/>
        <end position="20"/>
    </location>
</feature>
<dbReference type="GO" id="GO:0016787">
    <property type="term" value="F:hydrolase activity"/>
    <property type="evidence" value="ECO:0007669"/>
    <property type="project" value="InterPro"/>
</dbReference>
<keyword evidence="7" id="KW-1185">Reference proteome</keyword>
<feature type="chain" id="PRO_5044026526" evidence="1">
    <location>
        <begin position="21"/>
        <end position="504"/>
    </location>
</feature>
<reference evidence="6" key="2">
    <citation type="submission" date="2023-08" db="EMBL/GenBank/DDBJ databases">
        <title>Identification and characterization of horizontal gene transfer across gut microbiota members of farm animals based on homology search.</title>
        <authorList>
            <person name="Schwarzerova J."/>
            <person name="Nykrynova M."/>
            <person name="Jureckova K."/>
            <person name="Cejkova D."/>
            <person name="Rychlik I."/>
        </authorList>
    </citation>
    <scope>NUCLEOTIDE SEQUENCE</scope>
    <source>
        <strain evidence="6">ET15</strain>
        <strain evidence="5">ET37</strain>
    </source>
</reference>
<evidence type="ECO:0000313" key="7">
    <source>
        <dbReference type="Proteomes" id="UP001167831"/>
    </source>
</evidence>
<dbReference type="InterPro" id="IPR032288">
    <property type="entry name" value="Metallophos_C"/>
</dbReference>
<dbReference type="EMBL" id="JAUEIF010000002">
    <property type="protein sequence ID" value="MDN0024669.1"/>
    <property type="molecule type" value="Genomic_DNA"/>
</dbReference>
<evidence type="ECO:0000259" key="4">
    <source>
        <dbReference type="Pfam" id="PF16371"/>
    </source>
</evidence>
<dbReference type="AlphaFoldDB" id="A0AAW7JFP4"/>
<dbReference type="Gene3D" id="3.60.21.10">
    <property type="match status" value="1"/>
</dbReference>
<dbReference type="PANTHER" id="PTHR43143">
    <property type="entry name" value="METALLOPHOSPHOESTERASE, CALCINEURIN SUPERFAMILY"/>
    <property type="match status" value="1"/>
</dbReference>
<reference evidence="6" key="1">
    <citation type="submission" date="2023-06" db="EMBL/GenBank/DDBJ databases">
        <authorList>
            <person name="Zeman M."/>
            <person name="Kubasova T."/>
            <person name="Jahodarova E."/>
            <person name="Nykrynova M."/>
            <person name="Rychlik I."/>
        </authorList>
    </citation>
    <scope>NUCLEOTIDE SEQUENCE</scope>
    <source>
        <strain evidence="6">ET15</strain>
        <strain evidence="5">ET37</strain>
    </source>
</reference>
<dbReference type="Pfam" id="PF16370">
    <property type="entry name" value="MetallophosC"/>
    <property type="match status" value="1"/>
</dbReference>
<evidence type="ECO:0000313" key="5">
    <source>
        <dbReference type="EMBL" id="MDN0021938.1"/>
    </source>
</evidence>
<keyword evidence="1" id="KW-0732">Signal</keyword>
<organism evidence="6 8">
    <name type="scientific">Leyella lascolaii</name>
    <dbReference type="NCBI Taxonomy" id="1776379"/>
    <lineage>
        <taxon>Bacteria</taxon>
        <taxon>Pseudomonadati</taxon>
        <taxon>Bacteroidota</taxon>
        <taxon>Bacteroidia</taxon>
        <taxon>Bacteroidales</taxon>
        <taxon>Prevotellaceae</taxon>
        <taxon>Leyella</taxon>
    </lineage>
</organism>
<dbReference type="InterPro" id="IPR051918">
    <property type="entry name" value="STPP_CPPED1"/>
</dbReference>
<dbReference type="Proteomes" id="UP001168478">
    <property type="component" value="Unassembled WGS sequence"/>
</dbReference>
<dbReference type="SUPFAM" id="SSF56300">
    <property type="entry name" value="Metallo-dependent phosphatases"/>
    <property type="match status" value="1"/>
</dbReference>
<gene>
    <name evidence="5" type="ORF">QVN81_02700</name>
    <name evidence="6" type="ORF">QVN84_03900</name>
</gene>
<proteinExistence type="predicted"/>
<evidence type="ECO:0000259" key="2">
    <source>
        <dbReference type="Pfam" id="PF00149"/>
    </source>
</evidence>
<evidence type="ECO:0000256" key="1">
    <source>
        <dbReference type="SAM" id="SignalP"/>
    </source>
</evidence>
<accession>A0AAW7JFP4</accession>
<dbReference type="Pfam" id="PF16371">
    <property type="entry name" value="MetallophosN"/>
    <property type="match status" value="1"/>
</dbReference>
<comment type="caution">
    <text evidence="6">The sequence shown here is derived from an EMBL/GenBank/DDBJ whole genome shotgun (WGS) entry which is preliminary data.</text>
</comment>
<dbReference type="Pfam" id="PF00149">
    <property type="entry name" value="Metallophos"/>
    <property type="match status" value="1"/>
</dbReference>
<dbReference type="PANTHER" id="PTHR43143:SF1">
    <property type="entry name" value="SERINE_THREONINE-PROTEIN PHOSPHATASE CPPED1"/>
    <property type="match status" value="1"/>
</dbReference>
<dbReference type="EMBL" id="JAUEIE010000002">
    <property type="protein sequence ID" value="MDN0021938.1"/>
    <property type="molecule type" value="Genomic_DNA"/>
</dbReference>
<evidence type="ECO:0000259" key="3">
    <source>
        <dbReference type="Pfam" id="PF16370"/>
    </source>
</evidence>